<comment type="caution">
    <text evidence="1">The sequence shown here is derived from an EMBL/GenBank/DDBJ whole genome shotgun (WGS) entry which is preliminary data.</text>
</comment>
<reference evidence="1 2" key="1">
    <citation type="submission" date="2024-01" db="EMBL/GenBank/DDBJ databases">
        <title>The genomes of 5 underutilized Papilionoideae crops provide insights into root nodulation and disease resistanc.</title>
        <authorList>
            <person name="Jiang F."/>
        </authorList>
    </citation>
    <scope>NUCLEOTIDE SEQUENCE [LARGE SCALE GENOMIC DNA]</scope>
    <source>
        <strain evidence="1">DUOXIRENSHENG_FW03</strain>
        <tissue evidence="1">Leaves</tissue>
    </source>
</reference>
<protein>
    <submittedName>
        <fullName evidence="1">Uncharacterized protein</fullName>
    </submittedName>
</protein>
<accession>A0AAN9XLD5</accession>
<sequence length="88" mass="10197">MCHFLPRMWVAFIKLPQGQKSHYEDSWLYPKPKRTCFLRVLSLPIKSQSRSNALFFSVTATPIVSSRVYRHLISTSFLSIMPLPLSVL</sequence>
<gene>
    <name evidence="1" type="ORF">VNO78_18304</name>
</gene>
<name>A0AAN9XLD5_PSOTE</name>
<evidence type="ECO:0000313" key="1">
    <source>
        <dbReference type="EMBL" id="KAK7397137.1"/>
    </source>
</evidence>
<keyword evidence="2" id="KW-1185">Reference proteome</keyword>
<organism evidence="1 2">
    <name type="scientific">Psophocarpus tetragonolobus</name>
    <name type="common">Winged bean</name>
    <name type="synonym">Dolichos tetragonolobus</name>
    <dbReference type="NCBI Taxonomy" id="3891"/>
    <lineage>
        <taxon>Eukaryota</taxon>
        <taxon>Viridiplantae</taxon>
        <taxon>Streptophyta</taxon>
        <taxon>Embryophyta</taxon>
        <taxon>Tracheophyta</taxon>
        <taxon>Spermatophyta</taxon>
        <taxon>Magnoliopsida</taxon>
        <taxon>eudicotyledons</taxon>
        <taxon>Gunneridae</taxon>
        <taxon>Pentapetalae</taxon>
        <taxon>rosids</taxon>
        <taxon>fabids</taxon>
        <taxon>Fabales</taxon>
        <taxon>Fabaceae</taxon>
        <taxon>Papilionoideae</taxon>
        <taxon>50 kb inversion clade</taxon>
        <taxon>NPAAA clade</taxon>
        <taxon>indigoferoid/millettioid clade</taxon>
        <taxon>Phaseoleae</taxon>
        <taxon>Psophocarpus</taxon>
    </lineage>
</organism>
<proteinExistence type="predicted"/>
<dbReference type="EMBL" id="JAYMYS010000004">
    <property type="protein sequence ID" value="KAK7397137.1"/>
    <property type="molecule type" value="Genomic_DNA"/>
</dbReference>
<dbReference type="Proteomes" id="UP001386955">
    <property type="component" value="Unassembled WGS sequence"/>
</dbReference>
<evidence type="ECO:0000313" key="2">
    <source>
        <dbReference type="Proteomes" id="UP001386955"/>
    </source>
</evidence>
<dbReference type="AlphaFoldDB" id="A0AAN9XLD5"/>